<dbReference type="Gramene" id="ONIVA12G11050.1">
    <property type="protein sequence ID" value="ONIVA12G11050.1"/>
    <property type="gene ID" value="ONIVA12G11050"/>
</dbReference>
<protein>
    <submittedName>
        <fullName evidence="2">Uncharacterized protein</fullName>
    </submittedName>
</protein>
<accession>A0A0E0J9Z2</accession>
<feature type="compositionally biased region" description="Basic and acidic residues" evidence="1">
    <location>
        <begin position="151"/>
        <end position="163"/>
    </location>
</feature>
<dbReference type="HOGENOM" id="CLU_148315_0_0_1"/>
<dbReference type="AlphaFoldDB" id="A0A0E0J9Z2"/>
<evidence type="ECO:0000313" key="3">
    <source>
        <dbReference type="Proteomes" id="UP000006591"/>
    </source>
</evidence>
<feature type="compositionally biased region" description="Basic residues" evidence="1">
    <location>
        <begin position="96"/>
        <end position="107"/>
    </location>
</feature>
<keyword evidence="3" id="KW-1185">Reference proteome</keyword>
<proteinExistence type="predicted"/>
<feature type="compositionally biased region" description="Basic and acidic residues" evidence="1">
    <location>
        <begin position="85"/>
        <end position="95"/>
    </location>
</feature>
<sequence length="163" mass="18446">MATAVEWRMVRRSMGRRPWRWWLGEATRRRGLVARRRRRVEGRLRHATRWTRGRGRRTATGSAHKPARAMSKGFDGGKPPIAGEAVRRTSTEGRWRGRRRRGRARAARKGEGDGAGGGAGARTGDGGGEGDGRRRRWGWRGMATGIVENSTMREESDRDRDRD</sequence>
<dbReference type="EnsemblPlants" id="ONIVA12G11050.1">
    <property type="protein sequence ID" value="ONIVA12G11050.1"/>
    <property type="gene ID" value="ONIVA12G11050"/>
</dbReference>
<dbReference type="Proteomes" id="UP000006591">
    <property type="component" value="Chromosome 12"/>
</dbReference>
<evidence type="ECO:0000256" key="1">
    <source>
        <dbReference type="SAM" id="MobiDB-lite"/>
    </source>
</evidence>
<dbReference type="OMA" id="DIYMHAN"/>
<name>A0A0E0J9Z2_ORYNI</name>
<evidence type="ECO:0000313" key="2">
    <source>
        <dbReference type="EnsemblPlants" id="ONIVA12G11050.1"/>
    </source>
</evidence>
<reference evidence="2" key="1">
    <citation type="submission" date="2015-04" db="UniProtKB">
        <authorList>
            <consortium name="EnsemblPlants"/>
        </authorList>
    </citation>
    <scope>IDENTIFICATION</scope>
    <source>
        <strain evidence="2">SL10</strain>
    </source>
</reference>
<reference evidence="2" key="2">
    <citation type="submission" date="2018-04" db="EMBL/GenBank/DDBJ databases">
        <title>OnivRS2 (Oryza nivara Reference Sequence Version 2).</title>
        <authorList>
            <person name="Zhang J."/>
            <person name="Kudrna D."/>
            <person name="Lee S."/>
            <person name="Talag J."/>
            <person name="Rajasekar S."/>
            <person name="Welchert J."/>
            <person name="Hsing Y.-I."/>
            <person name="Wing R.A."/>
        </authorList>
    </citation>
    <scope>NUCLEOTIDE SEQUENCE [LARGE SCALE GENOMIC DNA]</scope>
    <source>
        <strain evidence="2">SL10</strain>
    </source>
</reference>
<organism evidence="2">
    <name type="scientific">Oryza nivara</name>
    <name type="common">Indian wild rice</name>
    <name type="synonym">Oryza sativa f. spontanea</name>
    <dbReference type="NCBI Taxonomy" id="4536"/>
    <lineage>
        <taxon>Eukaryota</taxon>
        <taxon>Viridiplantae</taxon>
        <taxon>Streptophyta</taxon>
        <taxon>Embryophyta</taxon>
        <taxon>Tracheophyta</taxon>
        <taxon>Spermatophyta</taxon>
        <taxon>Magnoliopsida</taxon>
        <taxon>Liliopsida</taxon>
        <taxon>Poales</taxon>
        <taxon>Poaceae</taxon>
        <taxon>BOP clade</taxon>
        <taxon>Oryzoideae</taxon>
        <taxon>Oryzeae</taxon>
        <taxon>Oryzinae</taxon>
        <taxon>Oryza</taxon>
    </lineage>
</organism>
<feature type="compositionally biased region" description="Gly residues" evidence="1">
    <location>
        <begin position="113"/>
        <end position="129"/>
    </location>
</feature>
<feature type="region of interest" description="Disordered" evidence="1">
    <location>
        <begin position="53"/>
        <end position="163"/>
    </location>
</feature>